<feature type="transmembrane region" description="Helical" evidence="1">
    <location>
        <begin position="69"/>
        <end position="88"/>
    </location>
</feature>
<evidence type="ECO:0000313" key="3">
    <source>
        <dbReference type="EMBL" id="TKV92644.1"/>
    </source>
</evidence>
<proteinExistence type="predicted"/>
<reference evidence="3" key="1">
    <citation type="submission" date="2019-03" db="EMBL/GenBank/DDBJ databases">
        <title>WGS assembly of Setaria viridis.</title>
        <authorList>
            <person name="Huang P."/>
            <person name="Jenkins J."/>
            <person name="Grimwood J."/>
            <person name="Barry K."/>
            <person name="Healey A."/>
            <person name="Mamidi S."/>
            <person name="Sreedasyam A."/>
            <person name="Shu S."/>
            <person name="Feldman M."/>
            <person name="Wu J."/>
            <person name="Yu Y."/>
            <person name="Chen C."/>
            <person name="Johnson J."/>
            <person name="Rokhsar D."/>
            <person name="Baxter I."/>
            <person name="Schmutz J."/>
            <person name="Brutnell T."/>
            <person name="Kellogg E."/>
        </authorList>
    </citation>
    <scope>NUCLEOTIDE SEQUENCE [LARGE SCALE GENOMIC DNA]</scope>
</reference>
<keyword evidence="1" id="KW-0812">Transmembrane</keyword>
<evidence type="ECO:0000313" key="4">
    <source>
        <dbReference type="Proteomes" id="UP000298652"/>
    </source>
</evidence>
<dbReference type="Gramene" id="TKV92644">
    <property type="protein sequence ID" value="TKV92644"/>
    <property type="gene ID" value="SEVIR_9G174000v2"/>
</dbReference>
<keyword evidence="1" id="KW-1133">Transmembrane helix</keyword>
<organism evidence="3 4">
    <name type="scientific">Setaria viridis</name>
    <name type="common">Green bristlegrass</name>
    <name type="synonym">Setaria italica subsp. viridis</name>
    <dbReference type="NCBI Taxonomy" id="4556"/>
    <lineage>
        <taxon>Eukaryota</taxon>
        <taxon>Viridiplantae</taxon>
        <taxon>Streptophyta</taxon>
        <taxon>Embryophyta</taxon>
        <taxon>Tracheophyta</taxon>
        <taxon>Spermatophyta</taxon>
        <taxon>Magnoliopsida</taxon>
        <taxon>Liliopsida</taxon>
        <taxon>Poales</taxon>
        <taxon>Poaceae</taxon>
        <taxon>PACMAD clade</taxon>
        <taxon>Panicoideae</taxon>
        <taxon>Panicodae</taxon>
        <taxon>Paniceae</taxon>
        <taxon>Cenchrinae</taxon>
        <taxon>Setaria</taxon>
    </lineage>
</organism>
<protein>
    <recommendedName>
        <fullName evidence="2">DUF7769 domain-containing protein</fullName>
    </recommendedName>
</protein>
<dbReference type="AlphaFoldDB" id="A0A4U6SWF7"/>
<keyword evidence="1" id="KW-0472">Membrane</keyword>
<evidence type="ECO:0000259" key="2">
    <source>
        <dbReference type="Pfam" id="PF24964"/>
    </source>
</evidence>
<gene>
    <name evidence="3" type="ORF">SEVIR_9G174000v2</name>
</gene>
<accession>A0A4U6SWF7</accession>
<feature type="transmembrane region" description="Helical" evidence="1">
    <location>
        <begin position="38"/>
        <end position="63"/>
    </location>
</feature>
<evidence type="ECO:0000256" key="1">
    <source>
        <dbReference type="SAM" id="Phobius"/>
    </source>
</evidence>
<dbReference type="EMBL" id="CM016560">
    <property type="protein sequence ID" value="TKV92644.1"/>
    <property type="molecule type" value="Genomic_DNA"/>
</dbReference>
<feature type="domain" description="DUF7769" evidence="2">
    <location>
        <begin position="186"/>
        <end position="225"/>
    </location>
</feature>
<sequence length="225" mass="25022">MAMLGPAWRVFEVSFCEGLVVARALSRRSRWACLFFHLALRPCCTACLNALFACAEPCLLACLNASSPHFVACLLAVLACFLTWLNFFSFHIYGAMAESCFGFDLNVRLEDDDDGNLPLDLNEHEGDDGNAGFDLNEPEDDEHGNGFDLNLPLDEFGVVDFDYVQNLAEQDVETPVQVHLPKHDYPEHVRKQVYQALLMTSKNGKLGKQDTTIVAGQFGVNIRSV</sequence>
<keyword evidence="4" id="KW-1185">Reference proteome</keyword>
<dbReference type="Pfam" id="PF24964">
    <property type="entry name" value="DUF7769"/>
    <property type="match status" value="1"/>
</dbReference>
<dbReference type="Proteomes" id="UP000298652">
    <property type="component" value="Chromosome 9"/>
</dbReference>
<name>A0A4U6SWF7_SETVI</name>
<dbReference type="InterPro" id="IPR056671">
    <property type="entry name" value="DUF7769"/>
</dbReference>